<reference evidence="1 2" key="1">
    <citation type="submission" date="2017-11" db="EMBL/GenBank/DDBJ databases">
        <authorList>
            <person name="Laing C."/>
            <person name="Caston J.C."/>
            <person name="Del V.M."/>
            <person name="Young O.M."/>
            <person name="Nayek S."/>
            <person name="Hughes L.E."/>
            <person name="Garlena R.A."/>
            <person name="Russell D.A."/>
            <person name="Pope W.H."/>
            <person name="Jacobs-Sera D."/>
            <person name="Hendrix R.W."/>
            <person name="Hatfull G.F."/>
        </authorList>
    </citation>
    <scope>NUCLEOTIDE SEQUENCE [LARGE SCALE GENOMIC DNA]</scope>
</reference>
<gene>
    <name evidence="1" type="ORF">SEA_MANUEL_77</name>
</gene>
<keyword evidence="2" id="KW-1185">Reference proteome</keyword>
<evidence type="ECO:0008006" key="3">
    <source>
        <dbReference type="Google" id="ProtNLM"/>
    </source>
</evidence>
<proteinExistence type="predicted"/>
<dbReference type="Proteomes" id="UP000240735">
    <property type="component" value="Segment"/>
</dbReference>
<evidence type="ECO:0000313" key="2">
    <source>
        <dbReference type="Proteomes" id="UP000240735"/>
    </source>
</evidence>
<evidence type="ECO:0000313" key="1">
    <source>
        <dbReference type="EMBL" id="ATW69371.1"/>
    </source>
</evidence>
<dbReference type="EMBL" id="MG518519">
    <property type="protein sequence ID" value="ATW69371.1"/>
    <property type="molecule type" value="Genomic_DNA"/>
</dbReference>
<sequence length="84" mass="9351">MSSINTEDLRTIGDLSRELGFSQPKVRALVEGVEPAISAGNGRVVFYNKADVVRALFNKHEVMLKFMGYLSPEQSYDIVTEQDA</sequence>
<protein>
    <recommendedName>
        <fullName evidence="3">DNA-binding protein</fullName>
    </recommendedName>
</protein>
<organism evidence="1 2">
    <name type="scientific">Streptomyces phage Manuel</name>
    <dbReference type="NCBI Taxonomy" id="2053812"/>
    <lineage>
        <taxon>Viruses</taxon>
        <taxon>Duplodnaviria</taxon>
        <taxon>Heunggongvirae</taxon>
        <taxon>Uroviricota</taxon>
        <taxon>Caudoviricetes</taxon>
        <taxon>Beephvirinae</taxon>
        <taxon>Manuelvirus</taxon>
        <taxon>Manuelvirus manuel</taxon>
    </lineage>
</organism>
<name>A0A2H4PR22_9CAUD</name>
<accession>A0A2H4PR22</accession>